<dbReference type="HOGENOM" id="CLU_1475651_0_0_1"/>
<dbReference type="OrthoDB" id="2808047at2759"/>
<dbReference type="RefSeq" id="XP_007390200.1">
    <property type="nucleotide sequence ID" value="XM_007390138.1"/>
</dbReference>
<accession>K5W9X1</accession>
<gene>
    <name evidence="1" type="ORF">PHACADRAFT_246869</name>
</gene>
<dbReference type="InParanoid" id="K5W9X1"/>
<evidence type="ECO:0000313" key="1">
    <source>
        <dbReference type="EMBL" id="EKM60753.1"/>
    </source>
</evidence>
<dbReference type="AlphaFoldDB" id="K5W9X1"/>
<protein>
    <submittedName>
        <fullName evidence="1">Uncharacterized protein</fullName>
    </submittedName>
</protein>
<dbReference type="EMBL" id="JH930468">
    <property type="protein sequence ID" value="EKM60753.1"/>
    <property type="molecule type" value="Genomic_DNA"/>
</dbReference>
<sequence length="183" mass="20679">MPALITSHPAATRLKEEMSMIVGKSLKDHRETIWYLRWREGNGVEGRVCISWDAKGRSTHQESLGVGLERLTEIDSKLILLGSLDSEQLCLLKAIVNDTPIPFLPRNLPWMRSWKRNEWYLQILRKGEKVGLFTDDAVHKCYIEALAENWPGKEDTCISSGVLEPSHHALGGLTRSIFATEAV</sequence>
<dbReference type="KEGG" id="pco:PHACADRAFT_246869"/>
<keyword evidence="2" id="KW-1185">Reference proteome</keyword>
<proteinExistence type="predicted"/>
<dbReference type="Proteomes" id="UP000008370">
    <property type="component" value="Unassembled WGS sequence"/>
</dbReference>
<name>K5W9X1_PHACS</name>
<dbReference type="GeneID" id="18913924"/>
<organism evidence="1 2">
    <name type="scientific">Phanerochaete carnosa (strain HHB-10118-sp)</name>
    <name type="common">White-rot fungus</name>
    <name type="synonym">Peniophora carnosa</name>
    <dbReference type="NCBI Taxonomy" id="650164"/>
    <lineage>
        <taxon>Eukaryota</taxon>
        <taxon>Fungi</taxon>
        <taxon>Dikarya</taxon>
        <taxon>Basidiomycota</taxon>
        <taxon>Agaricomycotina</taxon>
        <taxon>Agaricomycetes</taxon>
        <taxon>Polyporales</taxon>
        <taxon>Phanerochaetaceae</taxon>
        <taxon>Phanerochaete</taxon>
    </lineage>
</organism>
<evidence type="ECO:0000313" key="2">
    <source>
        <dbReference type="Proteomes" id="UP000008370"/>
    </source>
</evidence>
<reference evidence="1 2" key="1">
    <citation type="journal article" date="2012" name="BMC Genomics">
        <title>Comparative genomics of the white-rot fungi, Phanerochaete carnosa and P. chrysosporium, to elucidate the genetic basis of the distinct wood types they colonize.</title>
        <authorList>
            <person name="Suzuki H."/>
            <person name="MacDonald J."/>
            <person name="Syed K."/>
            <person name="Salamov A."/>
            <person name="Hori C."/>
            <person name="Aerts A."/>
            <person name="Henrissat B."/>
            <person name="Wiebenga A."/>
            <person name="vanKuyk P.A."/>
            <person name="Barry K."/>
            <person name="Lindquist E."/>
            <person name="LaButti K."/>
            <person name="Lapidus A."/>
            <person name="Lucas S."/>
            <person name="Coutinho P."/>
            <person name="Gong Y."/>
            <person name="Samejima M."/>
            <person name="Mahadevan R."/>
            <person name="Abou-Zaid M."/>
            <person name="de Vries R.P."/>
            <person name="Igarashi K."/>
            <person name="Yadav J.S."/>
            <person name="Grigoriev I.V."/>
            <person name="Master E.R."/>
        </authorList>
    </citation>
    <scope>NUCLEOTIDE SEQUENCE [LARGE SCALE GENOMIC DNA]</scope>
    <source>
        <strain evidence="1 2">HHB-10118-sp</strain>
    </source>
</reference>